<name>A0AAV7WNB1_PLEWA</name>
<protein>
    <submittedName>
        <fullName evidence="1">Uncharacterized protein</fullName>
    </submittedName>
</protein>
<dbReference type="AlphaFoldDB" id="A0AAV7WNB1"/>
<comment type="caution">
    <text evidence="1">The sequence shown here is derived from an EMBL/GenBank/DDBJ whole genome shotgun (WGS) entry which is preliminary data.</text>
</comment>
<proteinExistence type="predicted"/>
<dbReference type="EMBL" id="JANPWB010000001">
    <property type="protein sequence ID" value="KAJ1215572.1"/>
    <property type="molecule type" value="Genomic_DNA"/>
</dbReference>
<gene>
    <name evidence="1" type="ORF">NDU88_003180</name>
</gene>
<sequence>MQQKRQRLQVCTRVLVVGAAAVKESGSHYVVQQDSYDSVKCWCPGGSSLYCGSRAAVRRAAINTASGCLIAAATIKAAAGKRGA</sequence>
<keyword evidence="2" id="KW-1185">Reference proteome</keyword>
<accession>A0AAV7WNB1</accession>
<dbReference type="Proteomes" id="UP001066276">
    <property type="component" value="Chromosome 1_1"/>
</dbReference>
<organism evidence="1 2">
    <name type="scientific">Pleurodeles waltl</name>
    <name type="common">Iberian ribbed newt</name>
    <dbReference type="NCBI Taxonomy" id="8319"/>
    <lineage>
        <taxon>Eukaryota</taxon>
        <taxon>Metazoa</taxon>
        <taxon>Chordata</taxon>
        <taxon>Craniata</taxon>
        <taxon>Vertebrata</taxon>
        <taxon>Euteleostomi</taxon>
        <taxon>Amphibia</taxon>
        <taxon>Batrachia</taxon>
        <taxon>Caudata</taxon>
        <taxon>Salamandroidea</taxon>
        <taxon>Salamandridae</taxon>
        <taxon>Pleurodelinae</taxon>
        <taxon>Pleurodeles</taxon>
    </lineage>
</organism>
<reference evidence="1" key="1">
    <citation type="journal article" date="2022" name="bioRxiv">
        <title>Sequencing and chromosome-scale assembly of the giantPleurodeles waltlgenome.</title>
        <authorList>
            <person name="Brown T."/>
            <person name="Elewa A."/>
            <person name="Iarovenko S."/>
            <person name="Subramanian E."/>
            <person name="Araus A.J."/>
            <person name="Petzold A."/>
            <person name="Susuki M."/>
            <person name="Suzuki K.-i.T."/>
            <person name="Hayashi T."/>
            <person name="Toyoda A."/>
            <person name="Oliveira C."/>
            <person name="Osipova E."/>
            <person name="Leigh N.D."/>
            <person name="Simon A."/>
            <person name="Yun M.H."/>
        </authorList>
    </citation>
    <scope>NUCLEOTIDE SEQUENCE</scope>
    <source>
        <strain evidence="1">20211129_DDA</strain>
        <tissue evidence="1">Liver</tissue>
    </source>
</reference>
<evidence type="ECO:0000313" key="1">
    <source>
        <dbReference type="EMBL" id="KAJ1215572.1"/>
    </source>
</evidence>
<evidence type="ECO:0000313" key="2">
    <source>
        <dbReference type="Proteomes" id="UP001066276"/>
    </source>
</evidence>